<dbReference type="GO" id="GO:0046872">
    <property type="term" value="F:metal ion binding"/>
    <property type="evidence" value="ECO:0007669"/>
    <property type="project" value="UniProtKB-KW"/>
</dbReference>
<comment type="caution">
    <text evidence="5">The sequence shown here is derived from an EMBL/GenBank/DDBJ whole genome shotgun (WGS) entry which is preliminary data.</text>
</comment>
<keyword evidence="3" id="KW-0479">Metal-binding</keyword>
<dbReference type="OrthoDB" id="9063716at2"/>
<organism evidence="5 6">
    <name type="scientific">Prauserella muralis</name>
    <dbReference type="NCBI Taxonomy" id="588067"/>
    <lineage>
        <taxon>Bacteria</taxon>
        <taxon>Bacillati</taxon>
        <taxon>Actinomycetota</taxon>
        <taxon>Actinomycetes</taxon>
        <taxon>Pseudonocardiales</taxon>
        <taxon>Pseudonocardiaceae</taxon>
        <taxon>Prauserella</taxon>
    </lineage>
</organism>
<dbReference type="AlphaFoldDB" id="A0A2V4AGA1"/>
<dbReference type="GO" id="GO:0043720">
    <property type="term" value="F:3-keto-5-aminohexanoate cleavage activity"/>
    <property type="evidence" value="ECO:0007669"/>
    <property type="project" value="InterPro"/>
</dbReference>
<evidence type="ECO:0000256" key="4">
    <source>
        <dbReference type="ARBA" id="ARBA00022833"/>
    </source>
</evidence>
<evidence type="ECO:0000256" key="3">
    <source>
        <dbReference type="ARBA" id="ARBA00022723"/>
    </source>
</evidence>
<sequence length="322" mass="34245">MQNRYRSSALTAAVTGGDVLPSQSPYIPRGAEGISREALVAARMGASSVHLHARDAEGRPSASAELFVEIVERIRAESDVVVNVTTGGAPGMSFAERLAGMQATRPDIATFNLGTMNYEGFPTPARWPKVESEWERELVETSSGNGTFVNTLSMLRDAAAAARDVGATPELEAYDLGHLHMARFLIDEGTLVAPVRIQLVLGVLGGAGNDLEDLFALRGRALQILGPDLADLGVAGLGYPMQFRHAAVALGLGMDCRVGLEDSLRVRRDRQAEGNGDLVQVALSLADLLGRPIATPTELRARLTRWDRSAASAQAVPAPLAR</sequence>
<evidence type="ECO:0000256" key="2">
    <source>
        <dbReference type="ARBA" id="ARBA00022679"/>
    </source>
</evidence>
<dbReference type="InterPro" id="IPR008567">
    <property type="entry name" value="BKACE"/>
</dbReference>
<keyword evidence="2" id="KW-0808">Transferase</keyword>
<evidence type="ECO:0000256" key="1">
    <source>
        <dbReference type="ARBA" id="ARBA00001947"/>
    </source>
</evidence>
<name>A0A2V4AGA1_9PSEU</name>
<keyword evidence="4" id="KW-0862">Zinc</keyword>
<dbReference type="Proteomes" id="UP000249915">
    <property type="component" value="Unassembled WGS sequence"/>
</dbReference>
<proteinExistence type="predicted"/>
<comment type="cofactor">
    <cofactor evidence="1">
        <name>Zn(2+)</name>
        <dbReference type="ChEBI" id="CHEBI:29105"/>
    </cofactor>
</comment>
<dbReference type="Gene3D" id="3.20.20.70">
    <property type="entry name" value="Aldolase class I"/>
    <property type="match status" value="1"/>
</dbReference>
<dbReference type="PANTHER" id="PTHR37418:SF2">
    <property type="entry name" value="3-KETO-5-AMINOHEXANOATE CLEAVAGE ENZYME"/>
    <property type="match status" value="1"/>
</dbReference>
<dbReference type="EMBL" id="MASW01000007">
    <property type="protein sequence ID" value="PXY18965.1"/>
    <property type="molecule type" value="Genomic_DNA"/>
</dbReference>
<dbReference type="Pfam" id="PF05853">
    <property type="entry name" value="BKACE"/>
    <property type="match status" value="1"/>
</dbReference>
<evidence type="ECO:0000313" key="5">
    <source>
        <dbReference type="EMBL" id="PXY18965.1"/>
    </source>
</evidence>
<reference evidence="5 6" key="1">
    <citation type="submission" date="2016-07" db="EMBL/GenBank/DDBJ databases">
        <title>Draft genome sequence of Prauserella muralis DSM 45305, isolated from a mould-covered wall in an indoor environment.</title>
        <authorList>
            <person name="Ruckert C."/>
            <person name="Albersmeier A."/>
            <person name="Jiang C.-L."/>
            <person name="Jiang Y."/>
            <person name="Kalinowski J."/>
            <person name="Schneider O."/>
            <person name="Winkler A."/>
            <person name="Zotchev S.B."/>
        </authorList>
    </citation>
    <scope>NUCLEOTIDE SEQUENCE [LARGE SCALE GENOMIC DNA]</scope>
    <source>
        <strain evidence="5 6">DSM 45305</strain>
    </source>
</reference>
<keyword evidence="6" id="KW-1185">Reference proteome</keyword>
<evidence type="ECO:0000313" key="6">
    <source>
        <dbReference type="Proteomes" id="UP000249915"/>
    </source>
</evidence>
<protein>
    <submittedName>
        <fullName evidence="5">Uncharacterized protein</fullName>
    </submittedName>
</protein>
<accession>A0A2V4AGA1</accession>
<dbReference type="InterPro" id="IPR013785">
    <property type="entry name" value="Aldolase_TIM"/>
</dbReference>
<gene>
    <name evidence="5" type="ORF">BAY60_29520</name>
</gene>
<dbReference type="PANTHER" id="PTHR37418">
    <property type="entry name" value="3-KETO-5-AMINOHEXANOATE CLEAVAGE ENZYME-RELATED"/>
    <property type="match status" value="1"/>
</dbReference>
<dbReference type="RefSeq" id="WP_112284894.1">
    <property type="nucleotide sequence ID" value="NZ_MASW01000007.1"/>
</dbReference>